<evidence type="ECO:0000313" key="2">
    <source>
        <dbReference type="EMBL" id="KAK4226335.1"/>
    </source>
</evidence>
<proteinExistence type="predicted"/>
<dbReference type="Proteomes" id="UP001301958">
    <property type="component" value="Unassembled WGS sequence"/>
</dbReference>
<gene>
    <name evidence="2" type="ORF">QBC38DRAFT_231688</name>
</gene>
<sequence>MSTCSNPIGRLNMVQLQEGEEEVLGALPPLHFTLRLFRPRSSFLSDINLIIVNTLQGLSLEEPRHHCGTSRTLETIGPHRLAKLNYERSWYFWGESAVDFFPHFRSAQPFFFGFFVQVLVHVTQERGTDNPIGDTAVQHENAVVQHKWHKKGDPPRWTLLKQSPRSCLFLVPSFAVDLRLRVTPFGSCLFFFFFFFSSALPVKNS</sequence>
<keyword evidence="1" id="KW-0812">Transmembrane</keyword>
<reference evidence="2" key="1">
    <citation type="journal article" date="2023" name="Mol. Phylogenet. Evol.">
        <title>Genome-scale phylogeny and comparative genomics of the fungal order Sordariales.</title>
        <authorList>
            <person name="Hensen N."/>
            <person name="Bonometti L."/>
            <person name="Westerberg I."/>
            <person name="Brannstrom I.O."/>
            <person name="Guillou S."/>
            <person name="Cros-Aarteil S."/>
            <person name="Calhoun S."/>
            <person name="Haridas S."/>
            <person name="Kuo A."/>
            <person name="Mondo S."/>
            <person name="Pangilinan J."/>
            <person name="Riley R."/>
            <person name="LaButti K."/>
            <person name="Andreopoulos B."/>
            <person name="Lipzen A."/>
            <person name="Chen C."/>
            <person name="Yan M."/>
            <person name="Daum C."/>
            <person name="Ng V."/>
            <person name="Clum A."/>
            <person name="Steindorff A."/>
            <person name="Ohm R.A."/>
            <person name="Martin F."/>
            <person name="Silar P."/>
            <person name="Natvig D.O."/>
            <person name="Lalanne C."/>
            <person name="Gautier V."/>
            <person name="Ament-Velasquez S.L."/>
            <person name="Kruys A."/>
            <person name="Hutchinson M.I."/>
            <person name="Powell A.J."/>
            <person name="Barry K."/>
            <person name="Miller A.N."/>
            <person name="Grigoriev I.V."/>
            <person name="Debuchy R."/>
            <person name="Gladieux P."/>
            <person name="Hiltunen Thoren M."/>
            <person name="Johannesson H."/>
        </authorList>
    </citation>
    <scope>NUCLEOTIDE SEQUENCE</scope>
    <source>
        <strain evidence="2">CBS 990.96</strain>
    </source>
</reference>
<accession>A0AAN7BMW4</accession>
<comment type="caution">
    <text evidence="2">The sequence shown here is derived from an EMBL/GenBank/DDBJ whole genome shotgun (WGS) entry which is preliminary data.</text>
</comment>
<dbReference type="EMBL" id="MU865349">
    <property type="protein sequence ID" value="KAK4226335.1"/>
    <property type="molecule type" value="Genomic_DNA"/>
</dbReference>
<reference evidence="2" key="2">
    <citation type="submission" date="2023-05" db="EMBL/GenBank/DDBJ databases">
        <authorList>
            <consortium name="Lawrence Berkeley National Laboratory"/>
            <person name="Steindorff A."/>
            <person name="Hensen N."/>
            <person name="Bonometti L."/>
            <person name="Westerberg I."/>
            <person name="Brannstrom I.O."/>
            <person name="Guillou S."/>
            <person name="Cros-Aarteil S."/>
            <person name="Calhoun S."/>
            <person name="Haridas S."/>
            <person name="Kuo A."/>
            <person name="Mondo S."/>
            <person name="Pangilinan J."/>
            <person name="Riley R."/>
            <person name="Labutti K."/>
            <person name="Andreopoulos B."/>
            <person name="Lipzen A."/>
            <person name="Chen C."/>
            <person name="Yanf M."/>
            <person name="Daum C."/>
            <person name="Ng V."/>
            <person name="Clum A."/>
            <person name="Ohm R."/>
            <person name="Martin F."/>
            <person name="Silar P."/>
            <person name="Natvig D."/>
            <person name="Lalanne C."/>
            <person name="Gautier V."/>
            <person name="Ament-Velasquez S.L."/>
            <person name="Kruys A."/>
            <person name="Hutchinson M.I."/>
            <person name="Powell A.J."/>
            <person name="Barry K."/>
            <person name="Miller A.N."/>
            <person name="Grigoriev I.V."/>
            <person name="Debuchy R."/>
            <person name="Gladieux P."/>
            <person name="Thoren M.H."/>
            <person name="Johannesson H."/>
        </authorList>
    </citation>
    <scope>NUCLEOTIDE SEQUENCE</scope>
    <source>
        <strain evidence="2">CBS 990.96</strain>
    </source>
</reference>
<evidence type="ECO:0000313" key="3">
    <source>
        <dbReference type="Proteomes" id="UP001301958"/>
    </source>
</evidence>
<keyword evidence="1" id="KW-1133">Transmembrane helix</keyword>
<name>A0AAN7BMW4_9PEZI</name>
<dbReference type="AlphaFoldDB" id="A0AAN7BMW4"/>
<keyword evidence="1" id="KW-0472">Membrane</keyword>
<keyword evidence="3" id="KW-1185">Reference proteome</keyword>
<feature type="transmembrane region" description="Helical" evidence="1">
    <location>
        <begin position="182"/>
        <end position="202"/>
    </location>
</feature>
<evidence type="ECO:0000256" key="1">
    <source>
        <dbReference type="SAM" id="Phobius"/>
    </source>
</evidence>
<organism evidence="2 3">
    <name type="scientific">Podospora fimiseda</name>
    <dbReference type="NCBI Taxonomy" id="252190"/>
    <lineage>
        <taxon>Eukaryota</taxon>
        <taxon>Fungi</taxon>
        <taxon>Dikarya</taxon>
        <taxon>Ascomycota</taxon>
        <taxon>Pezizomycotina</taxon>
        <taxon>Sordariomycetes</taxon>
        <taxon>Sordariomycetidae</taxon>
        <taxon>Sordariales</taxon>
        <taxon>Podosporaceae</taxon>
        <taxon>Podospora</taxon>
    </lineage>
</organism>
<protein>
    <submittedName>
        <fullName evidence="2">Uncharacterized protein</fullName>
    </submittedName>
</protein>